<dbReference type="Pfam" id="PF05621">
    <property type="entry name" value="TniB"/>
    <property type="match status" value="1"/>
</dbReference>
<dbReference type="Gene3D" id="3.40.50.300">
    <property type="entry name" value="P-loop containing nucleotide triphosphate hydrolases"/>
    <property type="match status" value="1"/>
</dbReference>
<evidence type="ECO:0000313" key="1">
    <source>
        <dbReference type="EMBL" id="MBM5461546.1"/>
    </source>
</evidence>
<gene>
    <name evidence="1" type="ORF">H8F21_28730</name>
</gene>
<proteinExistence type="predicted"/>
<dbReference type="InterPro" id="IPR008868">
    <property type="entry name" value="TniB"/>
</dbReference>
<dbReference type="Proteomes" id="UP000745663">
    <property type="component" value="Unassembled WGS sequence"/>
</dbReference>
<dbReference type="SUPFAM" id="SSF52540">
    <property type="entry name" value="P-loop containing nucleoside triphosphate hydrolases"/>
    <property type="match status" value="1"/>
</dbReference>
<reference evidence="1 2" key="1">
    <citation type="submission" date="2020-08" db="EMBL/GenBank/DDBJ databases">
        <title>Description of novel Pseudomonas species.</title>
        <authorList>
            <person name="Duman M."/>
            <person name="Mulet M."/>
            <person name="Altun S."/>
            <person name="Saticioglu I.B."/>
            <person name="Lalucat J."/>
            <person name="Garcia-Valdes E."/>
        </authorList>
    </citation>
    <scope>NUCLEOTIDE SEQUENCE [LARGE SCALE GENOMIC DNA]</scope>
    <source>
        <strain evidence="1 2">P66</strain>
    </source>
</reference>
<dbReference type="InterPro" id="IPR027417">
    <property type="entry name" value="P-loop_NTPase"/>
</dbReference>
<evidence type="ECO:0000313" key="2">
    <source>
        <dbReference type="Proteomes" id="UP000745663"/>
    </source>
</evidence>
<comment type="caution">
    <text evidence="1">The sequence shown here is derived from an EMBL/GenBank/DDBJ whole genome shotgun (WGS) entry which is preliminary data.</text>
</comment>
<dbReference type="EMBL" id="JACOPV010000032">
    <property type="protein sequence ID" value="MBM5461546.1"/>
    <property type="molecule type" value="Genomic_DNA"/>
</dbReference>
<accession>A0ABS2C6P7</accession>
<protein>
    <submittedName>
        <fullName evidence="1">TniB family NTP-binding protein</fullName>
    </submittedName>
</protein>
<name>A0ABS2C6P7_9PSED</name>
<sequence length="270" mass="30230">MELRSLACRADLWINAPHAERVVNKIGMMLKVKNKVQAPCLLVYGRGGSGKTTIFQRLQSLYENADEKLVFVNMRQNPNNWAFRELLFSAFDIAVTKRARATLDISAQLRMLIETRNIKGIVIDEVHDALTLTAVQQKINLSLLKNLSGADYNLSVFAFGTEGAEEVLRADPQLARRYAMHPLLDWQWGDAFRNFVASYINFLPLRLATDLGNKQLLVAMFSNSKGIMDNVVKLLQVCASAAVLDGTERITLEHANNVGLLCHDLGVAWE</sequence>
<keyword evidence="2" id="KW-1185">Reference proteome</keyword>
<organism evidence="1 2">
    <name type="scientific">Pseudomonas arcuscaelestis</name>
    <dbReference type="NCBI Taxonomy" id="2710591"/>
    <lineage>
        <taxon>Bacteria</taxon>
        <taxon>Pseudomonadati</taxon>
        <taxon>Pseudomonadota</taxon>
        <taxon>Gammaproteobacteria</taxon>
        <taxon>Pseudomonadales</taxon>
        <taxon>Pseudomonadaceae</taxon>
        <taxon>Pseudomonas</taxon>
    </lineage>
</organism>